<dbReference type="EMBL" id="CP146670">
    <property type="protein sequence ID" value="WWX73822.1"/>
    <property type="molecule type" value="Genomic_DNA"/>
</dbReference>
<dbReference type="RefSeq" id="WP_000582198.1">
    <property type="nucleotide sequence ID" value="NZ_CP146670.1"/>
</dbReference>
<accession>A0AAX4LIL1</accession>
<sequence>MIHVRTGQFAAVVNGKRYEFNPCFAAMAKIGNDSELVEYFALIHGSKYPSRLPTDPDLRNRIMARCYGEIVQTSMRILKCCSDDEIAPLLGECRLTSSGKLRLKPGLMPTSDVITLAQHCMYHGLIGDGPEEDAGESREGEYKPTFNVLEFVYSAVAHLGLSESEAWNMTMTGYRAVVRAKTPPDERNERSKPNIHINKRAYDEQMEAAKKALERMKNREQEKPGRSGRFAN</sequence>
<evidence type="ECO:0000313" key="2">
    <source>
        <dbReference type="EMBL" id="WWX73822.1"/>
    </source>
</evidence>
<gene>
    <name evidence="2" type="ORF">V9Z47_12825</name>
</gene>
<dbReference type="Pfam" id="PF19759">
    <property type="entry name" value="DUF6246"/>
    <property type="match status" value="1"/>
</dbReference>
<dbReference type="AlphaFoldDB" id="A0AAX4LIL1"/>
<feature type="compositionally biased region" description="Basic and acidic residues" evidence="1">
    <location>
        <begin position="182"/>
        <end position="192"/>
    </location>
</feature>
<evidence type="ECO:0000256" key="1">
    <source>
        <dbReference type="SAM" id="MobiDB-lite"/>
    </source>
</evidence>
<organism evidence="2 3">
    <name type="scientific">Escherichia coli</name>
    <dbReference type="NCBI Taxonomy" id="562"/>
    <lineage>
        <taxon>Bacteria</taxon>
        <taxon>Pseudomonadati</taxon>
        <taxon>Pseudomonadota</taxon>
        <taxon>Gammaproteobacteria</taxon>
        <taxon>Enterobacterales</taxon>
        <taxon>Enterobacteriaceae</taxon>
        <taxon>Escherichia</taxon>
    </lineage>
</organism>
<dbReference type="InterPro" id="IPR046213">
    <property type="entry name" value="DUF6246"/>
</dbReference>
<reference evidence="2" key="1">
    <citation type="submission" date="2024-03" db="EMBL/GenBank/DDBJ databases">
        <title>Epithelial relay of microbial signals coordinates intestinal macrophage supported barrier repair.</title>
        <authorList>
            <person name="Tsai M.T."/>
        </authorList>
    </citation>
    <scope>NUCLEOTIDE SEQUENCE</scope>
    <source>
        <strain evidence="2">MS 21-1</strain>
    </source>
</reference>
<feature type="region of interest" description="Disordered" evidence="1">
    <location>
        <begin position="180"/>
        <end position="232"/>
    </location>
</feature>
<name>A0AAX4LIL1_ECOLX</name>
<feature type="compositionally biased region" description="Basic and acidic residues" evidence="1">
    <location>
        <begin position="200"/>
        <end position="225"/>
    </location>
</feature>
<evidence type="ECO:0000313" key="3">
    <source>
        <dbReference type="Proteomes" id="UP001383096"/>
    </source>
</evidence>
<proteinExistence type="predicted"/>
<dbReference type="Proteomes" id="UP001383096">
    <property type="component" value="Chromosome"/>
</dbReference>
<protein>
    <submittedName>
        <fullName evidence="2">DUF6246 family protein</fullName>
    </submittedName>
</protein>